<evidence type="ECO:0000313" key="4">
    <source>
        <dbReference type="Proteomes" id="UP000233293"/>
    </source>
</evidence>
<protein>
    <submittedName>
        <fullName evidence="3">Phenylacetic acid degradation protein</fullName>
    </submittedName>
</protein>
<dbReference type="InterPro" id="IPR006683">
    <property type="entry name" value="Thioestr_dom"/>
</dbReference>
<keyword evidence="4" id="KW-1185">Reference proteome</keyword>
<dbReference type="InterPro" id="IPR029069">
    <property type="entry name" value="HotDog_dom_sf"/>
</dbReference>
<dbReference type="CDD" id="cd03443">
    <property type="entry name" value="PaaI_thioesterase"/>
    <property type="match status" value="1"/>
</dbReference>
<proteinExistence type="predicted"/>
<organism evidence="3 4">
    <name type="scientific">Telmatospirillum siberiense</name>
    <dbReference type="NCBI Taxonomy" id="382514"/>
    <lineage>
        <taxon>Bacteria</taxon>
        <taxon>Pseudomonadati</taxon>
        <taxon>Pseudomonadota</taxon>
        <taxon>Alphaproteobacteria</taxon>
        <taxon>Rhodospirillales</taxon>
        <taxon>Rhodospirillaceae</taxon>
        <taxon>Telmatospirillum</taxon>
    </lineage>
</organism>
<feature type="domain" description="Thioesterase" evidence="2">
    <location>
        <begin position="56"/>
        <end position="130"/>
    </location>
</feature>
<keyword evidence="1" id="KW-0378">Hydrolase</keyword>
<dbReference type="InterPro" id="IPR003736">
    <property type="entry name" value="PAAI_dom"/>
</dbReference>
<evidence type="ECO:0000313" key="3">
    <source>
        <dbReference type="EMBL" id="PKU24300.1"/>
    </source>
</evidence>
<name>A0A2N3PV86_9PROT</name>
<dbReference type="PANTHER" id="PTHR43240">
    <property type="entry name" value="1,4-DIHYDROXY-2-NAPHTHOYL-COA THIOESTERASE 1"/>
    <property type="match status" value="1"/>
</dbReference>
<dbReference type="EMBL" id="PIUM01000012">
    <property type="protein sequence ID" value="PKU24300.1"/>
    <property type="molecule type" value="Genomic_DNA"/>
</dbReference>
<accession>A0A2N3PV86</accession>
<comment type="caution">
    <text evidence="3">The sequence shown here is derived from an EMBL/GenBank/DDBJ whole genome shotgun (WGS) entry which is preliminary data.</text>
</comment>
<dbReference type="AlphaFoldDB" id="A0A2N3PV86"/>
<gene>
    <name evidence="3" type="ORF">CWS72_11930</name>
</gene>
<dbReference type="GO" id="GO:0016289">
    <property type="term" value="F:acyl-CoA hydrolase activity"/>
    <property type="evidence" value="ECO:0007669"/>
    <property type="project" value="UniProtKB-ARBA"/>
</dbReference>
<dbReference type="Gene3D" id="3.10.129.10">
    <property type="entry name" value="Hotdog Thioesterase"/>
    <property type="match status" value="1"/>
</dbReference>
<dbReference type="RefSeq" id="WP_101250839.1">
    <property type="nucleotide sequence ID" value="NZ_PIUM01000012.1"/>
</dbReference>
<reference evidence="4" key="1">
    <citation type="submission" date="2017-12" db="EMBL/GenBank/DDBJ databases">
        <title>Draft genome sequence of Telmatospirillum siberiense 26-4b1T, an acidotolerant peatland alphaproteobacterium potentially involved in sulfur cycling.</title>
        <authorList>
            <person name="Hausmann B."/>
            <person name="Pjevac P."/>
            <person name="Schreck K."/>
            <person name="Herbold C.W."/>
            <person name="Daims H."/>
            <person name="Wagner M."/>
            <person name="Pester M."/>
            <person name="Loy A."/>
        </authorList>
    </citation>
    <scope>NUCLEOTIDE SEQUENCE [LARGE SCALE GENOMIC DNA]</scope>
    <source>
        <strain evidence="4">26-4b1</strain>
    </source>
</reference>
<dbReference type="Proteomes" id="UP000233293">
    <property type="component" value="Unassembled WGS sequence"/>
</dbReference>
<sequence length="147" mass="15805">MSDPQNSALPTAEEVEARLLRGPYHRWLGLSVERVADGEIVLAAKFRDDWVVNPEGGYIHGGILAALVDLTADWALVSRTGRGVPTIDLRVDYHRAARGDLRAVGKVVKFGRQFSVSEAQIFDAEGQLVASGRGVYAMPAPKPPAGA</sequence>
<dbReference type="OrthoDB" id="9813158at2"/>
<dbReference type="SUPFAM" id="SSF54637">
    <property type="entry name" value="Thioesterase/thiol ester dehydrase-isomerase"/>
    <property type="match status" value="1"/>
</dbReference>
<evidence type="ECO:0000259" key="2">
    <source>
        <dbReference type="Pfam" id="PF03061"/>
    </source>
</evidence>
<evidence type="ECO:0000256" key="1">
    <source>
        <dbReference type="ARBA" id="ARBA00022801"/>
    </source>
</evidence>
<dbReference type="Pfam" id="PF03061">
    <property type="entry name" value="4HBT"/>
    <property type="match status" value="1"/>
</dbReference>
<dbReference type="NCBIfam" id="TIGR00369">
    <property type="entry name" value="unchar_dom_1"/>
    <property type="match status" value="1"/>
</dbReference>